<dbReference type="PANTHER" id="PTHR45796:SF4">
    <property type="entry name" value="FORKHEAD BOX P, ISOFORM C"/>
    <property type="match status" value="1"/>
</dbReference>
<keyword evidence="7 10" id="KW-0238">DNA-binding</keyword>
<name>A0A0N4WMU2_HAEPC</name>
<keyword evidence="9 10" id="KW-0539">Nucleus</keyword>
<evidence type="ECO:0000256" key="9">
    <source>
        <dbReference type="ARBA" id="ARBA00023242"/>
    </source>
</evidence>
<sequence length="263" mass="29615">MCHFSHRCKNHSKVHAIAERPSALHFAAVGRVVECNRIRTTTEVHDIVLFSRDFYRTNDVRPPYTYASLIRQAIMESPECQLTLNEIYTWFTETFAYFRRNAATWKNAVRHNLSLHKCFQRVEQNVKGAVWTVDDSEFYRRRPQRTAATRSQPNTPLPEEMLAQRFIDQTTLSMMERQEGGVNLTDNSLLNGGLEGVLSFLANSGDTNPLALLSAAAAASEQSSCAVTPSMNNVKDEPREAPMDIDAVSQAAQIHSQLNGRLG</sequence>
<dbReference type="InterPro" id="IPR001766">
    <property type="entry name" value="Fork_head_dom"/>
</dbReference>
<evidence type="ECO:0000256" key="8">
    <source>
        <dbReference type="ARBA" id="ARBA00023163"/>
    </source>
</evidence>
<evidence type="ECO:0000313" key="14">
    <source>
        <dbReference type="WBParaSite" id="HPLM_0001255201-mRNA-1"/>
    </source>
</evidence>
<dbReference type="GO" id="GO:0000981">
    <property type="term" value="F:DNA-binding transcription factor activity, RNA polymerase II-specific"/>
    <property type="evidence" value="ECO:0007669"/>
    <property type="project" value="TreeGrafter"/>
</dbReference>
<proteinExistence type="predicted"/>
<dbReference type="InterPro" id="IPR030456">
    <property type="entry name" value="TF_fork_head_CS_2"/>
</dbReference>
<dbReference type="PROSITE" id="PS00658">
    <property type="entry name" value="FORK_HEAD_2"/>
    <property type="match status" value="1"/>
</dbReference>
<dbReference type="Pfam" id="PF00250">
    <property type="entry name" value="Forkhead"/>
    <property type="match status" value="1"/>
</dbReference>
<dbReference type="AlphaFoldDB" id="A0A0N4WMU2"/>
<dbReference type="FunFam" id="1.10.10.10:FF:000010">
    <property type="entry name" value="Forkhead box P2 isoform B"/>
    <property type="match status" value="1"/>
</dbReference>
<organism evidence="14">
    <name type="scientific">Haemonchus placei</name>
    <name type="common">Barber's pole worm</name>
    <dbReference type="NCBI Taxonomy" id="6290"/>
    <lineage>
        <taxon>Eukaryota</taxon>
        <taxon>Metazoa</taxon>
        <taxon>Ecdysozoa</taxon>
        <taxon>Nematoda</taxon>
        <taxon>Chromadorea</taxon>
        <taxon>Rhabditida</taxon>
        <taxon>Rhabditina</taxon>
        <taxon>Rhabditomorpha</taxon>
        <taxon>Strongyloidea</taxon>
        <taxon>Trichostrongylidae</taxon>
        <taxon>Haemonchus</taxon>
    </lineage>
</organism>
<dbReference type="PRINTS" id="PR00053">
    <property type="entry name" value="FORKHEAD"/>
</dbReference>
<evidence type="ECO:0000256" key="2">
    <source>
        <dbReference type="ARBA" id="ARBA00022491"/>
    </source>
</evidence>
<reference evidence="12 13" key="2">
    <citation type="submission" date="2018-11" db="EMBL/GenBank/DDBJ databases">
        <authorList>
            <consortium name="Pathogen Informatics"/>
        </authorList>
    </citation>
    <scope>NUCLEOTIDE SEQUENCE [LARGE SCALE GENOMIC DNA]</scope>
    <source>
        <strain evidence="12 13">MHpl1</strain>
    </source>
</reference>
<dbReference type="GO" id="GO:0000978">
    <property type="term" value="F:RNA polymerase II cis-regulatory region sequence-specific DNA binding"/>
    <property type="evidence" value="ECO:0007669"/>
    <property type="project" value="TreeGrafter"/>
</dbReference>
<keyword evidence="4" id="KW-0863">Zinc-finger</keyword>
<dbReference type="Proteomes" id="UP000268014">
    <property type="component" value="Unassembled WGS sequence"/>
</dbReference>
<evidence type="ECO:0000256" key="7">
    <source>
        <dbReference type="ARBA" id="ARBA00023125"/>
    </source>
</evidence>
<dbReference type="SMART" id="SM00339">
    <property type="entry name" value="FH"/>
    <property type="match status" value="1"/>
</dbReference>
<comment type="subcellular location">
    <subcellularLocation>
        <location evidence="1 10">Nucleus</location>
    </subcellularLocation>
</comment>
<protein>
    <submittedName>
        <fullName evidence="14">Fork-head domain-containing protein</fullName>
    </submittedName>
</protein>
<evidence type="ECO:0000256" key="10">
    <source>
        <dbReference type="PROSITE-ProRule" id="PRU00089"/>
    </source>
</evidence>
<keyword evidence="2" id="KW-0678">Repressor</keyword>
<gene>
    <name evidence="12" type="ORF">HPLM_LOCUS12538</name>
</gene>
<dbReference type="GO" id="GO:0008270">
    <property type="term" value="F:zinc ion binding"/>
    <property type="evidence" value="ECO:0007669"/>
    <property type="project" value="UniProtKB-KW"/>
</dbReference>
<dbReference type="InterPro" id="IPR047412">
    <property type="entry name" value="FH_FOXP1_P2"/>
</dbReference>
<keyword evidence="3" id="KW-0479">Metal-binding</keyword>
<dbReference type="PANTHER" id="PTHR45796">
    <property type="entry name" value="FORKHEAD BOX P, ISOFORM C"/>
    <property type="match status" value="1"/>
</dbReference>
<dbReference type="STRING" id="6290.A0A0N4WMU2"/>
<feature type="DNA-binding region" description="Fork-head" evidence="10">
    <location>
        <begin position="61"/>
        <end position="136"/>
    </location>
</feature>
<dbReference type="PROSITE" id="PS50039">
    <property type="entry name" value="FORK_HEAD_3"/>
    <property type="match status" value="1"/>
</dbReference>
<dbReference type="CDD" id="cd20065">
    <property type="entry name" value="FH_FOXP2"/>
    <property type="match status" value="1"/>
</dbReference>
<evidence type="ECO:0000313" key="12">
    <source>
        <dbReference type="EMBL" id="VDO45975.1"/>
    </source>
</evidence>
<dbReference type="Gene3D" id="1.10.10.10">
    <property type="entry name" value="Winged helix-like DNA-binding domain superfamily/Winged helix DNA-binding domain"/>
    <property type="match status" value="1"/>
</dbReference>
<evidence type="ECO:0000259" key="11">
    <source>
        <dbReference type="PROSITE" id="PS50039"/>
    </source>
</evidence>
<keyword evidence="6" id="KW-0805">Transcription regulation</keyword>
<dbReference type="InterPro" id="IPR036388">
    <property type="entry name" value="WH-like_DNA-bd_sf"/>
</dbReference>
<evidence type="ECO:0000256" key="6">
    <source>
        <dbReference type="ARBA" id="ARBA00023015"/>
    </source>
</evidence>
<evidence type="ECO:0000256" key="4">
    <source>
        <dbReference type="ARBA" id="ARBA00022771"/>
    </source>
</evidence>
<dbReference type="GO" id="GO:0005634">
    <property type="term" value="C:nucleus"/>
    <property type="evidence" value="ECO:0007669"/>
    <property type="project" value="UniProtKB-SubCell"/>
</dbReference>
<evidence type="ECO:0000256" key="1">
    <source>
        <dbReference type="ARBA" id="ARBA00004123"/>
    </source>
</evidence>
<feature type="domain" description="Fork-head" evidence="11">
    <location>
        <begin position="61"/>
        <end position="136"/>
    </location>
</feature>
<dbReference type="OrthoDB" id="5830876at2759"/>
<reference evidence="14" key="1">
    <citation type="submission" date="2017-02" db="UniProtKB">
        <authorList>
            <consortium name="WormBaseParasite"/>
        </authorList>
    </citation>
    <scope>IDENTIFICATION</scope>
</reference>
<keyword evidence="13" id="KW-1185">Reference proteome</keyword>
<dbReference type="SUPFAM" id="SSF46785">
    <property type="entry name" value="Winged helix' DNA-binding domain"/>
    <property type="match status" value="1"/>
</dbReference>
<keyword evidence="8" id="KW-0804">Transcription</keyword>
<evidence type="ECO:0000256" key="5">
    <source>
        <dbReference type="ARBA" id="ARBA00022833"/>
    </source>
</evidence>
<keyword evidence="5" id="KW-0862">Zinc</keyword>
<accession>A0A0N4WMU2</accession>
<evidence type="ECO:0000256" key="3">
    <source>
        <dbReference type="ARBA" id="ARBA00022723"/>
    </source>
</evidence>
<dbReference type="EMBL" id="UZAF01017897">
    <property type="protein sequence ID" value="VDO45975.1"/>
    <property type="molecule type" value="Genomic_DNA"/>
</dbReference>
<dbReference type="WBParaSite" id="HPLM_0001255201-mRNA-1">
    <property type="protein sequence ID" value="HPLM_0001255201-mRNA-1"/>
    <property type="gene ID" value="HPLM_0001255201"/>
</dbReference>
<evidence type="ECO:0000313" key="13">
    <source>
        <dbReference type="Proteomes" id="UP000268014"/>
    </source>
</evidence>
<dbReference type="InterPro" id="IPR036390">
    <property type="entry name" value="WH_DNA-bd_sf"/>
</dbReference>
<dbReference type="InterPro" id="IPR050998">
    <property type="entry name" value="FOXP"/>
</dbReference>